<evidence type="ECO:0000313" key="2">
    <source>
        <dbReference type="Proteomes" id="UP001163321"/>
    </source>
</evidence>
<name>A0ACC0VY81_9STRA</name>
<evidence type="ECO:0000313" key="1">
    <source>
        <dbReference type="EMBL" id="KAI9911515.1"/>
    </source>
</evidence>
<comment type="caution">
    <text evidence="1">The sequence shown here is derived from an EMBL/GenBank/DDBJ whole genome shotgun (WGS) entry which is preliminary data.</text>
</comment>
<protein>
    <submittedName>
        <fullName evidence="1">Uncharacterized protein</fullName>
    </submittedName>
</protein>
<gene>
    <name evidence="1" type="ORF">PsorP6_009898</name>
</gene>
<sequence length="191" mass="21102">MPGMGALSKLCEVDEVEGADDAAHEPANGEAARELGKEAAEKRRVSVLATTESREELFPDQGARATQRQFVVRVVVQMILVTKKTFPPGDVVAKAQLLDDSAVTSYISVEYYQAVKIINSYPEESVGTEKRIYDNCDVAGKRNNSFIFVNLAETLIQKGLRERKNGFHDNSGVEGNRGTELLKIYAIFVQF</sequence>
<organism evidence="1 2">
    <name type="scientific">Peronosclerospora sorghi</name>
    <dbReference type="NCBI Taxonomy" id="230839"/>
    <lineage>
        <taxon>Eukaryota</taxon>
        <taxon>Sar</taxon>
        <taxon>Stramenopiles</taxon>
        <taxon>Oomycota</taxon>
        <taxon>Peronosporomycetes</taxon>
        <taxon>Peronosporales</taxon>
        <taxon>Peronosporaceae</taxon>
        <taxon>Peronosclerospora</taxon>
    </lineage>
</organism>
<proteinExistence type="predicted"/>
<dbReference type="Proteomes" id="UP001163321">
    <property type="component" value="Chromosome 5"/>
</dbReference>
<reference evidence="1 2" key="1">
    <citation type="journal article" date="2022" name="bioRxiv">
        <title>The genome of the oomycete Peronosclerospora sorghi, a cosmopolitan pathogen of maize and sorghum, is inflated with dispersed pseudogenes.</title>
        <authorList>
            <person name="Fletcher K."/>
            <person name="Martin F."/>
            <person name="Isakeit T."/>
            <person name="Cavanaugh K."/>
            <person name="Magill C."/>
            <person name="Michelmore R."/>
        </authorList>
    </citation>
    <scope>NUCLEOTIDE SEQUENCE [LARGE SCALE GENOMIC DNA]</scope>
    <source>
        <strain evidence="1">P6</strain>
    </source>
</reference>
<dbReference type="EMBL" id="CM047584">
    <property type="protein sequence ID" value="KAI9911515.1"/>
    <property type="molecule type" value="Genomic_DNA"/>
</dbReference>
<keyword evidence="2" id="KW-1185">Reference proteome</keyword>
<accession>A0ACC0VY81</accession>